<keyword evidence="5" id="KW-1185">Reference proteome</keyword>
<dbReference type="OrthoDB" id="5401166at2759"/>
<feature type="domain" description="SUZ-C" evidence="3">
    <location>
        <begin position="387"/>
        <end position="432"/>
    </location>
</feature>
<feature type="compositionally biased region" description="Gly residues" evidence="1">
    <location>
        <begin position="132"/>
        <end position="170"/>
    </location>
</feature>
<protein>
    <submittedName>
        <fullName evidence="4">Uncharacterized protein</fullName>
    </submittedName>
</protein>
<feature type="region of interest" description="Disordered" evidence="1">
    <location>
        <begin position="1"/>
        <end position="50"/>
    </location>
</feature>
<organism evidence="4 5">
    <name type="scientific">Pyronema omphalodes (strain CBS 100304)</name>
    <name type="common">Pyronema confluens</name>
    <dbReference type="NCBI Taxonomy" id="1076935"/>
    <lineage>
        <taxon>Eukaryota</taxon>
        <taxon>Fungi</taxon>
        <taxon>Dikarya</taxon>
        <taxon>Ascomycota</taxon>
        <taxon>Pezizomycotina</taxon>
        <taxon>Pezizomycetes</taxon>
        <taxon>Pezizales</taxon>
        <taxon>Pyronemataceae</taxon>
        <taxon>Pyronema</taxon>
    </lineage>
</organism>
<feature type="compositionally biased region" description="Basic and acidic residues" evidence="1">
    <location>
        <begin position="95"/>
        <end position="128"/>
    </location>
</feature>
<feature type="compositionally biased region" description="Low complexity" evidence="1">
    <location>
        <begin position="16"/>
        <end position="37"/>
    </location>
</feature>
<feature type="compositionally biased region" description="Basic and acidic residues" evidence="1">
    <location>
        <begin position="405"/>
        <end position="419"/>
    </location>
</feature>
<dbReference type="InterPro" id="IPR024642">
    <property type="entry name" value="SUZ-C"/>
</dbReference>
<dbReference type="PROSITE" id="PS51673">
    <property type="entry name" value="SUZ"/>
    <property type="match status" value="1"/>
</dbReference>
<dbReference type="Proteomes" id="UP000018144">
    <property type="component" value="Unassembled WGS sequence"/>
</dbReference>
<dbReference type="Pfam" id="PF12752">
    <property type="entry name" value="SUZ"/>
    <property type="match status" value="1"/>
</dbReference>
<feature type="region of interest" description="Disordered" evidence="1">
    <location>
        <begin position="395"/>
        <end position="444"/>
    </location>
</feature>
<feature type="region of interest" description="Disordered" evidence="1">
    <location>
        <begin position="292"/>
        <end position="313"/>
    </location>
</feature>
<feature type="compositionally biased region" description="Low complexity" evidence="1">
    <location>
        <begin position="195"/>
        <end position="204"/>
    </location>
</feature>
<dbReference type="EMBL" id="HF935272">
    <property type="protein sequence ID" value="CCX05747.1"/>
    <property type="molecule type" value="Genomic_DNA"/>
</dbReference>
<dbReference type="AlphaFoldDB" id="U4KWB5"/>
<accession>U4KWB5</accession>
<gene>
    <name evidence="4" type="ORF">PCON_05334</name>
</gene>
<proteinExistence type="predicted"/>
<feature type="compositionally biased region" description="Basic and acidic residues" evidence="1">
    <location>
        <begin position="292"/>
        <end position="301"/>
    </location>
</feature>
<dbReference type="PROSITE" id="PS51938">
    <property type="entry name" value="SUZ_C"/>
    <property type="match status" value="1"/>
</dbReference>
<name>U4KWB5_PYROM</name>
<evidence type="ECO:0000313" key="5">
    <source>
        <dbReference type="Proteomes" id="UP000018144"/>
    </source>
</evidence>
<evidence type="ECO:0000256" key="1">
    <source>
        <dbReference type="SAM" id="MobiDB-lite"/>
    </source>
</evidence>
<reference evidence="4 5" key="1">
    <citation type="journal article" date="2013" name="PLoS Genet.">
        <title>The genome and development-dependent transcriptomes of Pyronema confluens: a window into fungal evolution.</title>
        <authorList>
            <person name="Traeger S."/>
            <person name="Altegoer F."/>
            <person name="Freitag M."/>
            <person name="Gabaldon T."/>
            <person name="Kempken F."/>
            <person name="Kumar A."/>
            <person name="Marcet-Houben M."/>
            <person name="Poggeler S."/>
            <person name="Stajich J.E."/>
            <person name="Nowrousian M."/>
        </authorList>
    </citation>
    <scope>NUCLEOTIDE SEQUENCE [LARGE SCALE GENOMIC DNA]</scope>
    <source>
        <strain evidence="5">CBS 100304</strain>
        <tissue evidence="4">Vegetative mycelium</tissue>
    </source>
</reference>
<feature type="compositionally biased region" description="Polar residues" evidence="1">
    <location>
        <begin position="221"/>
        <end position="237"/>
    </location>
</feature>
<feature type="domain" description="SUZ" evidence="2">
    <location>
        <begin position="61"/>
        <end position="131"/>
    </location>
</feature>
<evidence type="ECO:0000313" key="4">
    <source>
        <dbReference type="EMBL" id="CCX05747.1"/>
    </source>
</evidence>
<feature type="region of interest" description="Disordered" evidence="1">
    <location>
        <begin position="62"/>
        <end position="246"/>
    </location>
</feature>
<evidence type="ECO:0000259" key="2">
    <source>
        <dbReference type="PROSITE" id="PS51673"/>
    </source>
</evidence>
<dbReference type="STRING" id="1076935.U4KWB5"/>
<dbReference type="InterPro" id="IPR024771">
    <property type="entry name" value="SUZ"/>
</dbReference>
<evidence type="ECO:0000259" key="3">
    <source>
        <dbReference type="PROSITE" id="PS51938"/>
    </source>
</evidence>
<sequence>MSRRIPTSWEEDDWSHPASASNGSSNPHNPSSLGPSLATRPGPGPTLLRTGAATNVLYNPREPEIVLSSQQPRTLYKPELTILKRDTASQASGSREVKRGGSSTKEEREKERKEKERRYKEVKERIFAEGKAAGGGATTDGNGGNNGGNNGANGNGRGQGGKRGGRGGSGNSTPKSGARTPGHQSSPSPTPQPQPQSSNSCPNPGASDPSFSQPKVAASKPLSTGAITGFSLNSGTLSAPIKQKERSEWQLRQVELDGKMLESQAQQYGFGQNEELLGDMENGLDWDEFRRDQWGGERRGEGQGQSYAEGYGTTSSYDVRRFSELQSYGGGYGGDTRGDYTRGYVQGTRDYAAGGYARDIPQDAMEYAQKTQDLGDRFNKLDLIGFGESADPLDKPIPVSMGIVSRRDGAQVPIREPRGPDGAGGRGFSGRGRGRGGRAAGQLS</sequence>
<feature type="compositionally biased region" description="Gly residues" evidence="1">
    <location>
        <begin position="421"/>
        <end position="431"/>
    </location>
</feature>